<feature type="transmembrane region" description="Helical" evidence="8">
    <location>
        <begin position="13"/>
        <end position="35"/>
    </location>
</feature>
<dbReference type="PANTHER" id="PTHR30460">
    <property type="entry name" value="MODERATE CONDUCTANCE MECHANOSENSITIVE CHANNEL YBIO"/>
    <property type="match status" value="1"/>
</dbReference>
<dbReference type="InterPro" id="IPR023408">
    <property type="entry name" value="MscS_beta-dom_sf"/>
</dbReference>
<dbReference type="InterPro" id="IPR011066">
    <property type="entry name" value="MscS_channel_C_sf"/>
</dbReference>
<feature type="domain" description="Mechanosensitive ion channel transmembrane helices 2/3" evidence="11">
    <location>
        <begin position="71"/>
        <end position="111"/>
    </location>
</feature>
<name>A0ABT1Y3V1_9FIRM</name>
<comment type="subcellular location">
    <subcellularLocation>
        <location evidence="1">Cell membrane</location>
        <topology evidence="1">Multi-pass membrane protein</topology>
    </subcellularLocation>
</comment>
<dbReference type="RefSeq" id="WP_089609177.1">
    <property type="nucleotide sequence ID" value="NZ_CP022121.1"/>
</dbReference>
<evidence type="ECO:0000313" key="12">
    <source>
        <dbReference type="EMBL" id="MCR6545552.1"/>
    </source>
</evidence>
<dbReference type="Gene3D" id="1.10.287.1260">
    <property type="match status" value="1"/>
</dbReference>
<feature type="domain" description="Mechanosensitive ion channel MscS" evidence="9">
    <location>
        <begin position="113"/>
        <end position="177"/>
    </location>
</feature>
<dbReference type="Gene3D" id="2.30.30.60">
    <property type="match status" value="1"/>
</dbReference>
<keyword evidence="5 8" id="KW-1133">Transmembrane helix</keyword>
<proteinExistence type="inferred from homology"/>
<evidence type="ECO:0000256" key="4">
    <source>
        <dbReference type="ARBA" id="ARBA00022692"/>
    </source>
</evidence>
<dbReference type="SUPFAM" id="SSF82861">
    <property type="entry name" value="Mechanosensitive channel protein MscS (YggB), transmembrane region"/>
    <property type="match status" value="1"/>
</dbReference>
<dbReference type="SUPFAM" id="SSF82689">
    <property type="entry name" value="Mechanosensitive channel protein MscS (YggB), C-terminal domain"/>
    <property type="match status" value="1"/>
</dbReference>
<evidence type="ECO:0000256" key="2">
    <source>
        <dbReference type="ARBA" id="ARBA00008017"/>
    </source>
</evidence>
<organism evidence="12 13">
    <name type="scientific">Dehalobacterium formicoaceticum</name>
    <dbReference type="NCBI Taxonomy" id="51515"/>
    <lineage>
        <taxon>Bacteria</taxon>
        <taxon>Bacillati</taxon>
        <taxon>Bacillota</taxon>
        <taxon>Clostridia</taxon>
        <taxon>Eubacteriales</taxon>
        <taxon>Peptococcaceae</taxon>
        <taxon>Dehalobacterium</taxon>
    </lineage>
</organism>
<feature type="domain" description="Mechanosensitive ion channel MscS C-terminal" evidence="10">
    <location>
        <begin position="184"/>
        <end position="268"/>
    </location>
</feature>
<dbReference type="Gene3D" id="3.30.70.100">
    <property type="match status" value="1"/>
</dbReference>
<evidence type="ECO:0000256" key="8">
    <source>
        <dbReference type="SAM" id="Phobius"/>
    </source>
</evidence>
<dbReference type="EMBL" id="JANPWE010000003">
    <property type="protein sequence ID" value="MCR6545552.1"/>
    <property type="molecule type" value="Genomic_DNA"/>
</dbReference>
<evidence type="ECO:0000259" key="9">
    <source>
        <dbReference type="Pfam" id="PF00924"/>
    </source>
</evidence>
<keyword evidence="6 8" id="KW-0472">Membrane</keyword>
<dbReference type="InterPro" id="IPR006685">
    <property type="entry name" value="MscS_channel_2nd"/>
</dbReference>
<protein>
    <submittedName>
        <fullName evidence="12">Mechanosensitive ion channel family protein</fullName>
    </submittedName>
</protein>
<dbReference type="InterPro" id="IPR045276">
    <property type="entry name" value="YbiO_bact"/>
</dbReference>
<dbReference type="Pfam" id="PF00924">
    <property type="entry name" value="MS_channel_2nd"/>
    <property type="match status" value="1"/>
</dbReference>
<keyword evidence="3" id="KW-1003">Cell membrane</keyword>
<evidence type="ECO:0000256" key="6">
    <source>
        <dbReference type="ARBA" id="ARBA00023136"/>
    </source>
</evidence>
<dbReference type="PANTHER" id="PTHR30460:SF0">
    <property type="entry name" value="MODERATE CONDUCTANCE MECHANOSENSITIVE CHANNEL YBIO"/>
    <property type="match status" value="1"/>
</dbReference>
<dbReference type="InterPro" id="IPR049278">
    <property type="entry name" value="MS_channel_C"/>
</dbReference>
<evidence type="ECO:0000256" key="1">
    <source>
        <dbReference type="ARBA" id="ARBA00004651"/>
    </source>
</evidence>
<evidence type="ECO:0000256" key="7">
    <source>
        <dbReference type="SAM" id="Coils"/>
    </source>
</evidence>
<evidence type="ECO:0000259" key="11">
    <source>
        <dbReference type="Pfam" id="PF21088"/>
    </source>
</evidence>
<dbReference type="InterPro" id="IPR011014">
    <property type="entry name" value="MscS_channel_TM-2"/>
</dbReference>
<feature type="coiled-coil region" evidence="7">
    <location>
        <begin position="191"/>
        <end position="218"/>
    </location>
</feature>
<accession>A0ABT1Y3V1</accession>
<dbReference type="Pfam" id="PF21082">
    <property type="entry name" value="MS_channel_3rd"/>
    <property type="match status" value="1"/>
</dbReference>
<dbReference type="Pfam" id="PF21088">
    <property type="entry name" value="MS_channel_1st"/>
    <property type="match status" value="1"/>
</dbReference>
<comment type="caution">
    <text evidence="12">The sequence shown here is derived from an EMBL/GenBank/DDBJ whole genome shotgun (WGS) entry which is preliminary data.</text>
</comment>
<reference evidence="12 13" key="1">
    <citation type="submission" date="2022-08" db="EMBL/GenBank/DDBJ databases">
        <title>Proteogenomics of the novel Dehalobacterium formicoaceticum strain EZ94 highlights a key role of methyltransferases during anaerobic dichloromethane degradation.</title>
        <authorList>
            <person name="Wasmund K."/>
        </authorList>
    </citation>
    <scope>NUCLEOTIDE SEQUENCE [LARGE SCALE GENOMIC DNA]</scope>
    <source>
        <strain evidence="12 13">EZ94</strain>
    </source>
</reference>
<keyword evidence="4 8" id="KW-0812">Transmembrane</keyword>
<evidence type="ECO:0000259" key="10">
    <source>
        <dbReference type="Pfam" id="PF21082"/>
    </source>
</evidence>
<dbReference type="Proteomes" id="UP001524944">
    <property type="component" value="Unassembled WGS sequence"/>
</dbReference>
<dbReference type="InterPro" id="IPR049142">
    <property type="entry name" value="MS_channel_1st"/>
</dbReference>
<evidence type="ECO:0000256" key="3">
    <source>
        <dbReference type="ARBA" id="ARBA00022475"/>
    </source>
</evidence>
<feature type="transmembrane region" description="Helical" evidence="8">
    <location>
        <begin position="95"/>
        <end position="114"/>
    </location>
</feature>
<evidence type="ECO:0000256" key="5">
    <source>
        <dbReference type="ARBA" id="ARBA00022989"/>
    </source>
</evidence>
<evidence type="ECO:0000313" key="13">
    <source>
        <dbReference type="Proteomes" id="UP001524944"/>
    </source>
</evidence>
<feature type="transmembrane region" description="Helical" evidence="8">
    <location>
        <begin position="66"/>
        <end position="89"/>
    </location>
</feature>
<dbReference type="SUPFAM" id="SSF50182">
    <property type="entry name" value="Sm-like ribonucleoproteins"/>
    <property type="match status" value="1"/>
</dbReference>
<keyword evidence="13" id="KW-1185">Reference proteome</keyword>
<dbReference type="InterPro" id="IPR010920">
    <property type="entry name" value="LSM_dom_sf"/>
</dbReference>
<sequence length="277" mass="30719">MTQFFEPYMKPEFISWLFLNLGKIIGILIGARILIQLGRGMIERLFAQSMRSRLFGEAKRLETLKVLSLSIVTYGIYFMVILMVLGVLGVNTASIIASAGIVGLAVGFGAQSLVKDVITGFFMIFENYFTVGDYIQAAGVGGIVEEMGLRTTTIRDWAGELHIIPNSQITIVTNFSRGKSRALVDVRISYKEDIDRAIEVLQKEADQVAKEFKETIVEAPRVLGVQDLGSSEVLIRVIAFTQALEQWPLERELRKRLKGALDQAGIEIPSPAAKVVY</sequence>
<gene>
    <name evidence="12" type="ORF">NVS47_08515</name>
</gene>
<comment type="similarity">
    <text evidence="2">Belongs to the MscS (TC 1.A.23) family.</text>
</comment>
<keyword evidence="7" id="KW-0175">Coiled coil</keyword>